<dbReference type="Proteomes" id="UP000199211">
    <property type="component" value="Unassembled WGS sequence"/>
</dbReference>
<proteinExistence type="predicted"/>
<keyword evidence="2" id="KW-1185">Reference proteome</keyword>
<organism evidence="1 2">
    <name type="scientific">Marinobacter salarius</name>
    <dbReference type="NCBI Taxonomy" id="1420917"/>
    <lineage>
        <taxon>Bacteria</taxon>
        <taxon>Pseudomonadati</taxon>
        <taxon>Pseudomonadota</taxon>
        <taxon>Gammaproteobacteria</taxon>
        <taxon>Pseudomonadales</taxon>
        <taxon>Marinobacteraceae</taxon>
        <taxon>Marinobacter</taxon>
    </lineage>
</organism>
<accession>A0ABY1FJ99</accession>
<evidence type="ECO:0000313" key="1">
    <source>
        <dbReference type="EMBL" id="SFL45564.1"/>
    </source>
</evidence>
<dbReference type="CDD" id="cd03801">
    <property type="entry name" value="GT4_PimA-like"/>
    <property type="match status" value="1"/>
</dbReference>
<dbReference type="RefSeq" id="WP_091641207.1">
    <property type="nucleotide sequence ID" value="NZ_FOTV01000002.1"/>
</dbReference>
<sequence>MKIGYIYNLNAYPPKGGNHVHVLELIQGFLKVGHQVAVVDDPTITKLGVTNFSGSDDQSIQAFMDEIEVLYVRIDARFISQWPLLEACINLAGGKPVVWEINAPANETLAFSWLGGKLPNQKESLLRRSKRYLHALRKLYGIKREERYRHHLAQSVNASICVSTALRRYAINELGIENSIVLPNGGPLIPAEDIERRKANRSSQAFTVFYSGSAIYPWQGLDMLAEVIHLAGVHAPDIKFVLAVNQDTEFLPKGNNVEIRKGLDREGIIEAICSSDVCVALHPDYPWSRYGFHNSPMKLFEYMACMTPVITSNRAQMAELITHGVNGLLCSDSAAEILSQLIELRDDPDLSEKLGRSGWELIQNERSWSENVMRTVGIFENELS</sequence>
<comment type="caution">
    <text evidence="1">The sequence shown here is derived from an EMBL/GenBank/DDBJ whole genome shotgun (WGS) entry which is preliminary data.</text>
</comment>
<reference evidence="1 2" key="1">
    <citation type="submission" date="2016-10" db="EMBL/GenBank/DDBJ databases">
        <authorList>
            <person name="Varghese N."/>
            <person name="Submissions S."/>
        </authorList>
    </citation>
    <scope>NUCLEOTIDE SEQUENCE [LARGE SCALE GENOMIC DNA]</scope>
    <source>
        <strain evidence="1 2">DSM 26291</strain>
    </source>
</reference>
<evidence type="ECO:0000313" key="2">
    <source>
        <dbReference type="Proteomes" id="UP000199211"/>
    </source>
</evidence>
<name>A0ABY1FJ99_9GAMM</name>
<dbReference type="PANTHER" id="PTHR12526:SF622">
    <property type="entry name" value="GLYCOSYLTRANSFERASE (GROUP I)"/>
    <property type="match status" value="1"/>
</dbReference>
<dbReference type="Gene3D" id="3.40.50.2000">
    <property type="entry name" value="Glycogen Phosphorylase B"/>
    <property type="match status" value="1"/>
</dbReference>
<dbReference type="PANTHER" id="PTHR12526">
    <property type="entry name" value="GLYCOSYLTRANSFERASE"/>
    <property type="match status" value="1"/>
</dbReference>
<dbReference type="Pfam" id="PF13692">
    <property type="entry name" value="Glyco_trans_1_4"/>
    <property type="match status" value="1"/>
</dbReference>
<gene>
    <name evidence="1" type="ORF">SAMN04487868_10248</name>
</gene>
<protein>
    <submittedName>
        <fullName evidence="1">Glycosyltransferase involved in cell wall bisynthesis</fullName>
    </submittedName>
</protein>
<dbReference type="EMBL" id="FOTV01000002">
    <property type="protein sequence ID" value="SFL45564.1"/>
    <property type="molecule type" value="Genomic_DNA"/>
</dbReference>
<dbReference type="SUPFAM" id="SSF53756">
    <property type="entry name" value="UDP-Glycosyltransferase/glycogen phosphorylase"/>
    <property type="match status" value="1"/>
</dbReference>